<evidence type="ECO:0000313" key="3">
    <source>
        <dbReference type="Proteomes" id="UP001501414"/>
    </source>
</evidence>
<dbReference type="Gene3D" id="3.30.950.30">
    <property type="entry name" value="Schlafen, AAA domain"/>
    <property type="match status" value="1"/>
</dbReference>
<dbReference type="Gene3D" id="1.10.10.2340">
    <property type="match status" value="1"/>
</dbReference>
<dbReference type="InterPro" id="IPR036388">
    <property type="entry name" value="WH-like_DNA-bd_sf"/>
</dbReference>
<dbReference type="Proteomes" id="UP001501414">
    <property type="component" value="Unassembled WGS sequence"/>
</dbReference>
<gene>
    <name evidence="2" type="ORF">GCM10009613_24950</name>
</gene>
<name>A0ABN1XR97_9PSEU</name>
<dbReference type="Gene3D" id="6.10.10.130">
    <property type="match status" value="1"/>
</dbReference>
<accession>A0ABN1XR97</accession>
<dbReference type="EMBL" id="BAAAJK010000007">
    <property type="protein sequence ID" value="GAA1388100.1"/>
    <property type="molecule type" value="Genomic_DNA"/>
</dbReference>
<organism evidence="2 3">
    <name type="scientific">Pseudonocardia kongjuensis</name>
    <dbReference type="NCBI Taxonomy" id="102227"/>
    <lineage>
        <taxon>Bacteria</taxon>
        <taxon>Bacillati</taxon>
        <taxon>Actinomycetota</taxon>
        <taxon>Actinomycetes</taxon>
        <taxon>Pseudonocardiales</taxon>
        <taxon>Pseudonocardiaceae</taxon>
        <taxon>Pseudonocardia</taxon>
    </lineage>
</organism>
<dbReference type="Gene3D" id="1.10.10.10">
    <property type="entry name" value="Winged helix-like DNA-binding domain superfamily/Winged helix DNA-binding domain"/>
    <property type="match status" value="1"/>
</dbReference>
<dbReference type="InterPro" id="IPR038475">
    <property type="entry name" value="RecG_C_sf"/>
</dbReference>
<evidence type="ECO:0000259" key="1">
    <source>
        <dbReference type="Pfam" id="PF18685"/>
    </source>
</evidence>
<dbReference type="Pfam" id="PF18685">
    <property type="entry name" value="DUF5635"/>
    <property type="match status" value="1"/>
</dbReference>
<keyword evidence="2" id="KW-0067">ATP-binding</keyword>
<dbReference type="PANTHER" id="PTHR30595">
    <property type="entry name" value="GLPR-RELATED TRANSCRIPTIONAL REPRESSOR"/>
    <property type="match status" value="1"/>
</dbReference>
<evidence type="ECO:0000313" key="2">
    <source>
        <dbReference type="EMBL" id="GAA1388100.1"/>
    </source>
</evidence>
<protein>
    <submittedName>
        <fullName evidence="2">ATP-binding protein</fullName>
    </submittedName>
</protein>
<dbReference type="InterPro" id="IPR040728">
    <property type="entry name" value="DUF5635"/>
</dbReference>
<sequence length="472" mass="51404">MDIAPAIEVEKVSGARLLVVYVAGADEPVEDTGGRLRWRVGSHCAPVDRAEWWLHRQERRGFDSMAVATDRTVVDATPGAVLVARRYLAGRGHDELASAPISDLLRRLGALRPDDRLTQAGALLFCAADRTHLSVSVIEVEGGDVLLSPSDLSGWSVLEQLAWAEDRLEAVNTEITLTSGFARPGVRRLPPDAVREAVVNGLAHRDWHSPEPVSITWVQADSALQILSPGGFTGGVTSDTVLTARHARHPALADLFRALDLVEKQGLGVDRMYREMVVLGHRPPLIVEEAGPRIRLRLVGGEPVVPVMALTTHIDPPIRRQDVRIALIIDHLLRRPIATAAGLAPTLQRTPAEAAEALETAAECRIVGEPLVVRFKEGWILSKEAIAVVERAGRADDLRARGILGYRKPDDPRPVVRAWFASHDRLTSGDYARLTGLTTNGARSQLERLVVDGMLVRGDERGRNAHFVVAPG</sequence>
<comment type="caution">
    <text evidence="2">The sequence shown here is derived from an EMBL/GenBank/DDBJ whole genome shotgun (WGS) entry which is preliminary data.</text>
</comment>
<dbReference type="GO" id="GO:0005524">
    <property type="term" value="F:ATP binding"/>
    <property type="evidence" value="ECO:0007669"/>
    <property type="project" value="UniProtKB-KW"/>
</dbReference>
<reference evidence="2 3" key="1">
    <citation type="journal article" date="2019" name="Int. J. Syst. Evol. Microbiol.">
        <title>The Global Catalogue of Microorganisms (GCM) 10K type strain sequencing project: providing services to taxonomists for standard genome sequencing and annotation.</title>
        <authorList>
            <consortium name="The Broad Institute Genomics Platform"/>
            <consortium name="The Broad Institute Genome Sequencing Center for Infectious Disease"/>
            <person name="Wu L."/>
            <person name="Ma J."/>
        </authorList>
    </citation>
    <scope>NUCLEOTIDE SEQUENCE [LARGE SCALE GENOMIC DNA]</scope>
    <source>
        <strain evidence="2 3">JCM 11896</strain>
    </source>
</reference>
<proteinExistence type="predicted"/>
<dbReference type="Pfam" id="PF13749">
    <property type="entry name" value="HATPase_c_4"/>
    <property type="match status" value="1"/>
</dbReference>
<dbReference type="InterPro" id="IPR038461">
    <property type="entry name" value="Schlafen_AlbA_2_dom_sf"/>
</dbReference>
<feature type="domain" description="DUF5635" evidence="1">
    <location>
        <begin position="305"/>
        <end position="389"/>
    </location>
</feature>
<keyword evidence="3" id="KW-1185">Reference proteome</keyword>
<dbReference type="PANTHER" id="PTHR30595:SF6">
    <property type="entry name" value="SCHLAFEN ALBA-2 DOMAIN-CONTAINING PROTEIN"/>
    <property type="match status" value="1"/>
</dbReference>
<keyword evidence="2" id="KW-0547">Nucleotide-binding</keyword>
<dbReference type="Gene3D" id="3.30.565.60">
    <property type="match status" value="1"/>
</dbReference>